<evidence type="ECO:0000313" key="1">
    <source>
        <dbReference type="EMBL" id="MFD1628476.1"/>
    </source>
</evidence>
<dbReference type="RefSeq" id="WP_379660863.1">
    <property type="nucleotide sequence ID" value="NZ_JBHUDG010000002.1"/>
</dbReference>
<dbReference type="Pfam" id="PF14375">
    <property type="entry name" value="Cys_rich_CWC"/>
    <property type="match status" value="1"/>
</dbReference>
<organism evidence="1 2">
    <name type="scientific">Pseudopedobacter beijingensis</name>
    <dbReference type="NCBI Taxonomy" id="1207056"/>
    <lineage>
        <taxon>Bacteria</taxon>
        <taxon>Pseudomonadati</taxon>
        <taxon>Bacteroidota</taxon>
        <taxon>Sphingobacteriia</taxon>
        <taxon>Sphingobacteriales</taxon>
        <taxon>Sphingobacteriaceae</taxon>
        <taxon>Pseudopedobacter</taxon>
    </lineage>
</organism>
<dbReference type="EMBL" id="JBHUDG010000002">
    <property type="protein sequence ID" value="MFD1628476.1"/>
    <property type="molecule type" value="Genomic_DNA"/>
</dbReference>
<dbReference type="InterPro" id="IPR032720">
    <property type="entry name" value="Cys_rich_CWC"/>
</dbReference>
<comment type="caution">
    <text evidence="1">The sequence shown here is derived from an EMBL/GenBank/DDBJ whole genome shotgun (WGS) entry which is preliminary data.</text>
</comment>
<keyword evidence="2" id="KW-1185">Reference proteome</keyword>
<sequence length="71" mass="8059">MEKGVHEKHEVISCSRCGNSLQCKANSPWNCECNTVELNKDEIQYISELFYDGCLCARCLNELKADFNALV</sequence>
<protein>
    <submittedName>
        <fullName evidence="1">Cysteine-rich CWC family protein</fullName>
    </submittedName>
</protein>
<reference evidence="2" key="1">
    <citation type="journal article" date="2019" name="Int. J. Syst. Evol. Microbiol.">
        <title>The Global Catalogue of Microorganisms (GCM) 10K type strain sequencing project: providing services to taxonomists for standard genome sequencing and annotation.</title>
        <authorList>
            <consortium name="The Broad Institute Genomics Platform"/>
            <consortium name="The Broad Institute Genome Sequencing Center for Infectious Disease"/>
            <person name="Wu L."/>
            <person name="Ma J."/>
        </authorList>
    </citation>
    <scope>NUCLEOTIDE SEQUENCE [LARGE SCALE GENOMIC DNA]</scope>
    <source>
        <strain evidence="2">CCUG 53762</strain>
    </source>
</reference>
<dbReference type="Proteomes" id="UP001597118">
    <property type="component" value="Unassembled WGS sequence"/>
</dbReference>
<name>A0ABW4IA55_9SPHI</name>
<evidence type="ECO:0000313" key="2">
    <source>
        <dbReference type="Proteomes" id="UP001597118"/>
    </source>
</evidence>
<proteinExistence type="predicted"/>
<gene>
    <name evidence="1" type="ORF">ACFSAH_01235</name>
</gene>
<accession>A0ABW4IA55</accession>